<name>A0A0F9SV36_9ZZZZ</name>
<dbReference type="AlphaFoldDB" id="A0A0F9SV36"/>
<comment type="caution">
    <text evidence="1">The sequence shown here is derived from an EMBL/GenBank/DDBJ whole genome shotgun (WGS) entry which is preliminary data.</text>
</comment>
<evidence type="ECO:0000313" key="1">
    <source>
        <dbReference type="EMBL" id="KKN33028.1"/>
    </source>
</evidence>
<dbReference type="EMBL" id="LAZR01002211">
    <property type="protein sequence ID" value="KKN33028.1"/>
    <property type="molecule type" value="Genomic_DNA"/>
</dbReference>
<sequence length="66" mass="7486">MFKSLTVVTTPCKICNRDFVESKIPVFNPLAYLPGHCSDCMTEVLMLALEKGHPILKYVNPKKLFD</sequence>
<organism evidence="1">
    <name type="scientific">marine sediment metagenome</name>
    <dbReference type="NCBI Taxonomy" id="412755"/>
    <lineage>
        <taxon>unclassified sequences</taxon>
        <taxon>metagenomes</taxon>
        <taxon>ecological metagenomes</taxon>
    </lineage>
</organism>
<gene>
    <name evidence="1" type="ORF">LCGC14_0807970</name>
</gene>
<reference evidence="1" key="1">
    <citation type="journal article" date="2015" name="Nature">
        <title>Complex archaea that bridge the gap between prokaryotes and eukaryotes.</title>
        <authorList>
            <person name="Spang A."/>
            <person name="Saw J.H."/>
            <person name="Jorgensen S.L."/>
            <person name="Zaremba-Niedzwiedzka K."/>
            <person name="Martijn J."/>
            <person name="Lind A.E."/>
            <person name="van Eijk R."/>
            <person name="Schleper C."/>
            <person name="Guy L."/>
            <person name="Ettema T.J."/>
        </authorList>
    </citation>
    <scope>NUCLEOTIDE SEQUENCE</scope>
</reference>
<proteinExistence type="predicted"/>
<protein>
    <submittedName>
        <fullName evidence="1">Uncharacterized protein</fullName>
    </submittedName>
</protein>
<accession>A0A0F9SV36</accession>